<feature type="region of interest" description="Disordered" evidence="5">
    <location>
        <begin position="1"/>
        <end position="37"/>
    </location>
</feature>
<evidence type="ECO:0000256" key="5">
    <source>
        <dbReference type="SAM" id="MobiDB-lite"/>
    </source>
</evidence>
<dbReference type="PANTHER" id="PTHR12606">
    <property type="entry name" value="SENTRIN/SUMO-SPECIFIC PROTEASE"/>
    <property type="match status" value="1"/>
</dbReference>
<keyword evidence="3" id="KW-0378">Hydrolase</keyword>
<dbReference type="InterPro" id="IPR003653">
    <property type="entry name" value="Peptidase_C48_C"/>
</dbReference>
<evidence type="ECO:0000256" key="2">
    <source>
        <dbReference type="ARBA" id="ARBA00022670"/>
    </source>
</evidence>
<dbReference type="GO" id="GO:0016926">
    <property type="term" value="P:protein desumoylation"/>
    <property type="evidence" value="ECO:0007669"/>
    <property type="project" value="TreeGrafter"/>
</dbReference>
<protein>
    <recommendedName>
        <fullName evidence="6">Ubiquitin-like protease family profile domain-containing protein</fullName>
    </recommendedName>
</protein>
<keyword evidence="2" id="KW-0645">Protease</keyword>
<evidence type="ECO:0000313" key="8">
    <source>
        <dbReference type="Proteomes" id="UP001152523"/>
    </source>
</evidence>
<keyword evidence="8" id="KW-1185">Reference proteome</keyword>
<sequence>MTGDRRGSKLSSIIRRKPTKATKAASPVSGRGNGKKPNMCKGLEKNFEDEFICVGSQPWIRSLKKPSIIEIIDISSSCPESPLRKTEEDEVSSPCPSTPIIGSKEVEDIKIAFNNLANLIITHIPNICVDVSPSGIPFATTNPAPAKLQSFQKTAEKKAQPESRLTVFNKLEMHERSQYGTNIERNLLSKFEQCSNKDFYINFKPLPSTPRGRTLDEFVMPKWAPVAFSPPGMLLDEIETTLIAYIFMSDEDNKHGSEILISTEYGIGNRKTLKTLIPNDWVDQEVLNLMAYTLKYGDSAPHSTVWFLPTMFAQFALDWGYKSEIVKRFFQRDFMGKVGCLRKIFIPINDQHVHWYLLVVAFDEKKLILLDSLPSEGRREYRRDSVKELAHFLDDMFMDKSFFDTPTKFKYDISDFALVEPRDLPRQQIGSNDCGVWVAMWMKEYARRDDFYHVFTHGCASLLIW</sequence>
<evidence type="ECO:0000256" key="3">
    <source>
        <dbReference type="ARBA" id="ARBA00022801"/>
    </source>
</evidence>
<dbReference type="AlphaFoldDB" id="A0AAV0CT17"/>
<name>A0AAV0CT17_9ASTE</name>
<dbReference type="Gene3D" id="3.40.395.10">
    <property type="entry name" value="Adenoviral Proteinase, Chain A"/>
    <property type="match status" value="1"/>
</dbReference>
<reference evidence="7" key="1">
    <citation type="submission" date="2022-07" db="EMBL/GenBank/DDBJ databases">
        <authorList>
            <person name="Macas J."/>
            <person name="Novak P."/>
            <person name="Neumann P."/>
        </authorList>
    </citation>
    <scope>NUCLEOTIDE SEQUENCE</scope>
</reference>
<keyword evidence="4" id="KW-0788">Thiol protease</keyword>
<dbReference type="PANTHER" id="PTHR12606:SF157">
    <property type="entry name" value="OS06G0122600 PROTEIN"/>
    <property type="match status" value="1"/>
</dbReference>
<proteinExistence type="inferred from homology"/>
<dbReference type="GO" id="GO:0016929">
    <property type="term" value="F:deSUMOylase activity"/>
    <property type="evidence" value="ECO:0007669"/>
    <property type="project" value="TreeGrafter"/>
</dbReference>
<dbReference type="PROSITE" id="PS50600">
    <property type="entry name" value="ULP_PROTEASE"/>
    <property type="match status" value="1"/>
</dbReference>
<organism evidence="7 8">
    <name type="scientific">Cuscuta epithymum</name>
    <dbReference type="NCBI Taxonomy" id="186058"/>
    <lineage>
        <taxon>Eukaryota</taxon>
        <taxon>Viridiplantae</taxon>
        <taxon>Streptophyta</taxon>
        <taxon>Embryophyta</taxon>
        <taxon>Tracheophyta</taxon>
        <taxon>Spermatophyta</taxon>
        <taxon>Magnoliopsida</taxon>
        <taxon>eudicotyledons</taxon>
        <taxon>Gunneridae</taxon>
        <taxon>Pentapetalae</taxon>
        <taxon>asterids</taxon>
        <taxon>lamiids</taxon>
        <taxon>Solanales</taxon>
        <taxon>Convolvulaceae</taxon>
        <taxon>Cuscuteae</taxon>
        <taxon>Cuscuta</taxon>
        <taxon>Cuscuta subgen. Cuscuta</taxon>
    </lineage>
</organism>
<evidence type="ECO:0000256" key="4">
    <source>
        <dbReference type="ARBA" id="ARBA00022807"/>
    </source>
</evidence>
<evidence type="ECO:0000259" key="6">
    <source>
        <dbReference type="PROSITE" id="PS50600"/>
    </source>
</evidence>
<dbReference type="Proteomes" id="UP001152523">
    <property type="component" value="Unassembled WGS sequence"/>
</dbReference>
<evidence type="ECO:0000256" key="1">
    <source>
        <dbReference type="ARBA" id="ARBA00005234"/>
    </source>
</evidence>
<evidence type="ECO:0000313" key="7">
    <source>
        <dbReference type="EMBL" id="CAH9081764.1"/>
    </source>
</evidence>
<dbReference type="Pfam" id="PF02902">
    <property type="entry name" value="Peptidase_C48"/>
    <property type="match status" value="1"/>
</dbReference>
<dbReference type="EMBL" id="CAMAPF010000036">
    <property type="protein sequence ID" value="CAH9081764.1"/>
    <property type="molecule type" value="Genomic_DNA"/>
</dbReference>
<accession>A0AAV0CT17</accession>
<comment type="similarity">
    <text evidence="1">Belongs to the peptidase C48 family.</text>
</comment>
<dbReference type="GO" id="GO:0006508">
    <property type="term" value="P:proteolysis"/>
    <property type="evidence" value="ECO:0007669"/>
    <property type="project" value="UniProtKB-KW"/>
</dbReference>
<dbReference type="SUPFAM" id="SSF54001">
    <property type="entry name" value="Cysteine proteinases"/>
    <property type="match status" value="1"/>
</dbReference>
<feature type="domain" description="Ubiquitin-like protease family profile" evidence="6">
    <location>
        <begin position="266"/>
        <end position="445"/>
    </location>
</feature>
<dbReference type="InterPro" id="IPR038765">
    <property type="entry name" value="Papain-like_cys_pep_sf"/>
</dbReference>
<dbReference type="GO" id="GO:0005634">
    <property type="term" value="C:nucleus"/>
    <property type="evidence" value="ECO:0007669"/>
    <property type="project" value="TreeGrafter"/>
</dbReference>
<gene>
    <name evidence="7" type="ORF">CEPIT_LOCUS7874</name>
</gene>
<comment type="caution">
    <text evidence="7">The sequence shown here is derived from an EMBL/GenBank/DDBJ whole genome shotgun (WGS) entry which is preliminary data.</text>
</comment>